<evidence type="ECO:0000256" key="2">
    <source>
        <dbReference type="SAM" id="Phobius"/>
    </source>
</evidence>
<gene>
    <name evidence="4" type="ORF">HNR55_002990</name>
</gene>
<dbReference type="Proteomes" id="UP000578000">
    <property type="component" value="Unassembled WGS sequence"/>
</dbReference>
<evidence type="ECO:0000256" key="1">
    <source>
        <dbReference type="SAM" id="MobiDB-lite"/>
    </source>
</evidence>
<evidence type="ECO:0000313" key="4">
    <source>
        <dbReference type="EMBL" id="MBB6458383.1"/>
    </source>
</evidence>
<accession>A0A841QJT0</accession>
<feature type="transmembrane region" description="Helical" evidence="2">
    <location>
        <begin position="357"/>
        <end position="377"/>
    </location>
</feature>
<feature type="transmembrane region" description="Helical" evidence="2">
    <location>
        <begin position="389"/>
        <end position="417"/>
    </location>
</feature>
<keyword evidence="5" id="KW-1185">Reference proteome</keyword>
<evidence type="ECO:0000313" key="5">
    <source>
        <dbReference type="Proteomes" id="UP000578000"/>
    </source>
</evidence>
<dbReference type="Gene3D" id="1.10.530.10">
    <property type="match status" value="1"/>
</dbReference>
<organism evidence="4 5">
    <name type="scientific">Acetobacter lovaniensis</name>
    <dbReference type="NCBI Taxonomy" id="104100"/>
    <lineage>
        <taxon>Bacteria</taxon>
        <taxon>Pseudomonadati</taxon>
        <taxon>Pseudomonadota</taxon>
        <taxon>Alphaproteobacteria</taxon>
        <taxon>Acetobacterales</taxon>
        <taxon>Acetobacteraceae</taxon>
        <taxon>Acetobacter</taxon>
    </lineage>
</organism>
<dbReference type="InterPro" id="IPR041219">
    <property type="entry name" value="Phage_lysozyme2"/>
</dbReference>
<feature type="domain" description="Phage tail lysozyme" evidence="3">
    <location>
        <begin position="461"/>
        <end position="594"/>
    </location>
</feature>
<dbReference type="RefSeq" id="WP_166116552.1">
    <property type="nucleotide sequence ID" value="NZ_BAABDB010000030.1"/>
</dbReference>
<keyword evidence="2" id="KW-0812">Transmembrane</keyword>
<feature type="compositionally biased region" description="Polar residues" evidence="1">
    <location>
        <begin position="657"/>
        <end position="667"/>
    </location>
</feature>
<feature type="transmembrane region" description="Helical" evidence="2">
    <location>
        <begin position="334"/>
        <end position="351"/>
    </location>
</feature>
<sequence>MAANGTFTTRVELVDAATAKLKTLNKEFRAAQAPMRAYQKELAQYNKLSGYDASMKARKKHLDDMKKGFTSLKGHISQVTSPLMGMTKALAGVIGVGSVMGVVKLTQNFANWGQEIRNASALLGVAGDKIVQLNQMSKLTGLDQIGGLKNYQDTQAQAGSGMNAQAQFADNMLGINPNMKFEDAQVKAIARVQQLLKNGTVNQAGGRNLLSAAGLDPALMDQDLARFKRLQKASQDNARDMAPFVKQAEDLSDKFKMAGGRAGVLTTKLEAALAPAVNSLLDSFINWSNDGKNVDSIMADIKGVADDVAQAIKNIDWKAVSDGVRSFFGEAKKLYNLLGGATGLVGIFLAIKAISFTSWAVGVVADIAMITKAFTGMRTAVVAAQAAKLGGAAIGGGAVAPVLALGAAAGVAGYAGYSLYKELKYDGSDAGIVANRQKQMSMDRRYHSSGRYSPLEQQQRKMEMMDFLVKQRGLKPEQAATIVGNVQQESGFNEKAIGDNGHAVGILQEQRPREKAIQKQFGKRLDQMSWQEQLDANLWEMKTSEKKAGGEFYGASTLEDANKGFLDGERPKEYLDNGVRGREYATRLNNARSTLSQYQQYSGGTPKGQAQQTTANANVSGDMTINLNVNHEGKVTSATMGSHTLPVNPKIGDVKTRTTSQPRIGGR</sequence>
<dbReference type="Pfam" id="PF18013">
    <property type="entry name" value="Phage_lysozyme2"/>
    <property type="match status" value="1"/>
</dbReference>
<dbReference type="AlphaFoldDB" id="A0A841QJT0"/>
<evidence type="ECO:0000259" key="3">
    <source>
        <dbReference type="Pfam" id="PF18013"/>
    </source>
</evidence>
<protein>
    <recommendedName>
        <fullName evidence="3">Phage tail lysozyme domain-containing protein</fullName>
    </recommendedName>
</protein>
<dbReference type="EMBL" id="JACHIE010000019">
    <property type="protein sequence ID" value="MBB6458383.1"/>
    <property type="molecule type" value="Genomic_DNA"/>
</dbReference>
<comment type="caution">
    <text evidence="4">The sequence shown here is derived from an EMBL/GenBank/DDBJ whole genome shotgun (WGS) entry which is preliminary data.</text>
</comment>
<name>A0A841QJT0_9PROT</name>
<reference evidence="4 5" key="1">
    <citation type="submission" date="2020-08" db="EMBL/GenBank/DDBJ databases">
        <title>Genomic Encyclopedia of Type Strains, Phase IV (KMG-IV): sequencing the most valuable type-strain genomes for metagenomic binning, comparative biology and taxonomic classification.</title>
        <authorList>
            <person name="Goeker M."/>
        </authorList>
    </citation>
    <scope>NUCLEOTIDE SEQUENCE [LARGE SCALE GENOMIC DNA]</scope>
    <source>
        <strain evidence="4 5">DSM 4491</strain>
    </source>
</reference>
<keyword evidence="2" id="KW-0472">Membrane</keyword>
<proteinExistence type="predicted"/>
<feature type="region of interest" description="Disordered" evidence="1">
    <location>
        <begin position="639"/>
        <end position="667"/>
    </location>
</feature>
<keyword evidence="2" id="KW-1133">Transmembrane helix</keyword>